<evidence type="ECO:0000259" key="2">
    <source>
        <dbReference type="Pfam" id="PF12323"/>
    </source>
</evidence>
<feature type="domain" description="Transposase putative helix-turn-helix" evidence="2">
    <location>
        <begin position="15"/>
        <end position="44"/>
    </location>
</feature>
<feature type="transmembrane region" description="Helical" evidence="1">
    <location>
        <begin position="92"/>
        <end position="115"/>
    </location>
</feature>
<dbReference type="Pfam" id="PF12323">
    <property type="entry name" value="HTH_OrfB_IS605"/>
    <property type="match status" value="1"/>
</dbReference>
<sequence>MDFTFESMNKDVSNLKNKKIQVYPNEGQREMLLRWMGTVRWVYNLITITSTSTVLPPIVAATHNPNFSGSTSGSSGSINASSNNSDSGPSGLVVGILVVGGIVLLGAISSACYCYRRHRLSLRYDEDDGGEVVLRGGYQDPFQSTLDQYHRTRY</sequence>
<keyword evidence="1" id="KW-0472">Membrane</keyword>
<dbReference type="EMBL" id="CAJVQB010012135">
    <property type="protein sequence ID" value="CAG8753064.1"/>
    <property type="molecule type" value="Genomic_DNA"/>
</dbReference>
<accession>A0ABN7VBM5</accession>
<keyword evidence="1" id="KW-0812">Transmembrane</keyword>
<name>A0ABN7VBM5_GIGMA</name>
<dbReference type="InterPro" id="IPR021027">
    <property type="entry name" value="Transposase_put_HTH"/>
</dbReference>
<evidence type="ECO:0000256" key="1">
    <source>
        <dbReference type="SAM" id="Phobius"/>
    </source>
</evidence>
<protein>
    <submittedName>
        <fullName evidence="3">35457_t:CDS:1</fullName>
    </submittedName>
</protein>
<organism evidence="3 4">
    <name type="scientific">Gigaspora margarita</name>
    <dbReference type="NCBI Taxonomy" id="4874"/>
    <lineage>
        <taxon>Eukaryota</taxon>
        <taxon>Fungi</taxon>
        <taxon>Fungi incertae sedis</taxon>
        <taxon>Mucoromycota</taxon>
        <taxon>Glomeromycotina</taxon>
        <taxon>Glomeromycetes</taxon>
        <taxon>Diversisporales</taxon>
        <taxon>Gigasporaceae</taxon>
        <taxon>Gigaspora</taxon>
    </lineage>
</organism>
<evidence type="ECO:0000313" key="3">
    <source>
        <dbReference type="EMBL" id="CAG8753064.1"/>
    </source>
</evidence>
<keyword evidence="1" id="KW-1133">Transmembrane helix</keyword>
<evidence type="ECO:0000313" key="4">
    <source>
        <dbReference type="Proteomes" id="UP000789901"/>
    </source>
</evidence>
<feature type="transmembrane region" description="Helical" evidence="1">
    <location>
        <begin position="41"/>
        <end position="60"/>
    </location>
</feature>
<gene>
    <name evidence="3" type="ORF">GMARGA_LOCUS16615</name>
</gene>
<keyword evidence="4" id="KW-1185">Reference proteome</keyword>
<dbReference type="Proteomes" id="UP000789901">
    <property type="component" value="Unassembled WGS sequence"/>
</dbReference>
<comment type="caution">
    <text evidence="3">The sequence shown here is derived from an EMBL/GenBank/DDBJ whole genome shotgun (WGS) entry which is preliminary data.</text>
</comment>
<proteinExistence type="predicted"/>
<reference evidence="3 4" key="1">
    <citation type="submission" date="2021-06" db="EMBL/GenBank/DDBJ databases">
        <authorList>
            <person name="Kallberg Y."/>
            <person name="Tangrot J."/>
            <person name="Rosling A."/>
        </authorList>
    </citation>
    <scope>NUCLEOTIDE SEQUENCE [LARGE SCALE GENOMIC DNA]</scope>
    <source>
        <strain evidence="3 4">120-4 pot B 10/14</strain>
    </source>
</reference>